<evidence type="ECO:0000313" key="2">
    <source>
        <dbReference type="EMBL" id="MFB9631112.1"/>
    </source>
</evidence>
<sequence length="443" mass="47630">MRRIIAALAGVLTGLTLIAGSHPAAARSLGTITINWSGSDNDDLGRIRVSTTSEQPIATLKAHVVSAAGEKLATVDDFDLTSGTPTSGIWTTRSRVQLTELGSYRIDVEATDTQGTHITAERTGQLIYMVRTVFDPLVPSRTTIDYAHRNVTVRGRAYGIWPGTGARKPLGQGFPISLSINYLNKQGGYAGFEHADLTTDANGRFRHSLTLKMGAEFIATYPYSNDHPYYLRGTSDKLIVKATESATEVQVNVDPARVNAGDPLTVSGLARWRSLAGWRPLADTTLNVWVENTNDTPRSVTTDAEGRYSLKFVPYTTGAVNVAYYSEDPFRANVTTTVAFTVAHPASFADFTAVRQAAEIAVSGHLAFTGAATPGDPQAIIEFSADGTTWAPRATRPAVWDGTGYAFSGTVTEPAAGHWRARFEGGRYFQDALSQSVEMGAAQ</sequence>
<gene>
    <name evidence="2" type="ORF">ACFFSA_49310</name>
</gene>
<feature type="signal peptide" evidence="1">
    <location>
        <begin position="1"/>
        <end position="26"/>
    </location>
</feature>
<keyword evidence="3" id="KW-1185">Reference proteome</keyword>
<dbReference type="RefSeq" id="WP_344999493.1">
    <property type="nucleotide sequence ID" value="NZ_BAAAXV010000009.1"/>
</dbReference>
<protein>
    <recommendedName>
        <fullName evidence="4">Carboxypeptidase regulatory-like domain-containing protein</fullName>
    </recommendedName>
</protein>
<evidence type="ECO:0000313" key="3">
    <source>
        <dbReference type="Proteomes" id="UP001589532"/>
    </source>
</evidence>
<name>A0ABV5SHE2_9ACTN</name>
<feature type="chain" id="PRO_5046948414" description="Carboxypeptidase regulatory-like domain-containing protein" evidence="1">
    <location>
        <begin position="27"/>
        <end position="443"/>
    </location>
</feature>
<evidence type="ECO:0000256" key="1">
    <source>
        <dbReference type="SAM" id="SignalP"/>
    </source>
</evidence>
<organism evidence="2 3">
    <name type="scientific">Nonomuraea helvata</name>
    <dbReference type="NCBI Taxonomy" id="37484"/>
    <lineage>
        <taxon>Bacteria</taxon>
        <taxon>Bacillati</taxon>
        <taxon>Actinomycetota</taxon>
        <taxon>Actinomycetes</taxon>
        <taxon>Streptosporangiales</taxon>
        <taxon>Streptosporangiaceae</taxon>
        <taxon>Nonomuraea</taxon>
    </lineage>
</organism>
<dbReference type="EMBL" id="JBHMBW010000104">
    <property type="protein sequence ID" value="MFB9631112.1"/>
    <property type="molecule type" value="Genomic_DNA"/>
</dbReference>
<reference evidence="2 3" key="1">
    <citation type="submission" date="2024-09" db="EMBL/GenBank/DDBJ databases">
        <authorList>
            <person name="Sun Q."/>
            <person name="Mori K."/>
        </authorList>
    </citation>
    <scope>NUCLEOTIDE SEQUENCE [LARGE SCALE GENOMIC DNA]</scope>
    <source>
        <strain evidence="2 3">JCM 3143</strain>
    </source>
</reference>
<dbReference type="Proteomes" id="UP001589532">
    <property type="component" value="Unassembled WGS sequence"/>
</dbReference>
<accession>A0ABV5SHE2</accession>
<proteinExistence type="predicted"/>
<comment type="caution">
    <text evidence="2">The sequence shown here is derived from an EMBL/GenBank/DDBJ whole genome shotgun (WGS) entry which is preliminary data.</text>
</comment>
<keyword evidence="1" id="KW-0732">Signal</keyword>
<evidence type="ECO:0008006" key="4">
    <source>
        <dbReference type="Google" id="ProtNLM"/>
    </source>
</evidence>